<feature type="transmembrane region" description="Helical" evidence="1">
    <location>
        <begin position="129"/>
        <end position="146"/>
    </location>
</feature>
<dbReference type="Pfam" id="PF02517">
    <property type="entry name" value="Rce1-like"/>
    <property type="match status" value="1"/>
</dbReference>
<accession>A0A317EZ64</accession>
<proteinExistence type="predicted"/>
<dbReference type="EMBL" id="QGNY01000003">
    <property type="protein sequence ID" value="PWS31795.1"/>
    <property type="molecule type" value="Genomic_DNA"/>
</dbReference>
<dbReference type="RefSeq" id="WP_109929267.1">
    <property type="nucleotide sequence ID" value="NZ_QGNY01000003.1"/>
</dbReference>
<organism evidence="3 4">
    <name type="scientific">Pedobacter paludis</name>
    <dbReference type="NCBI Taxonomy" id="2203212"/>
    <lineage>
        <taxon>Bacteria</taxon>
        <taxon>Pseudomonadati</taxon>
        <taxon>Bacteroidota</taxon>
        <taxon>Sphingobacteriia</taxon>
        <taxon>Sphingobacteriales</taxon>
        <taxon>Sphingobacteriaceae</taxon>
        <taxon>Pedobacter</taxon>
    </lineage>
</organism>
<evidence type="ECO:0000259" key="2">
    <source>
        <dbReference type="Pfam" id="PF02517"/>
    </source>
</evidence>
<sequence>MLYDFFKNPNIQFKQSKSFKDSLKDLFSVFGYAFLCVALNYLIVSFIDFIITSTKHFSFITAIDKAQNVASTEKNILFFLVIAPVIEELIFRLPLKASRLNIFISFILAYYLFYLSHKTFQSIVNINESIKFLTFSLICYSLLYKVNTKFYYTFSGKYFTAYFYLLTITFGLLHLSNFIHLVPDNLILFAPIFVIHQIIVGFFLGYLRLKRGLFWSILMHTMLNVLPTIGYFIKK</sequence>
<keyword evidence="1" id="KW-0472">Membrane</keyword>
<keyword evidence="4" id="KW-1185">Reference proteome</keyword>
<comment type="caution">
    <text evidence="3">The sequence shown here is derived from an EMBL/GenBank/DDBJ whole genome shotgun (WGS) entry which is preliminary data.</text>
</comment>
<feature type="transmembrane region" description="Helical" evidence="1">
    <location>
        <begin position="100"/>
        <end position="117"/>
    </location>
</feature>
<name>A0A317EZ64_9SPHI</name>
<dbReference type="Proteomes" id="UP000245391">
    <property type="component" value="Unassembled WGS sequence"/>
</dbReference>
<dbReference type="GO" id="GO:0004175">
    <property type="term" value="F:endopeptidase activity"/>
    <property type="evidence" value="ECO:0007669"/>
    <property type="project" value="UniProtKB-ARBA"/>
</dbReference>
<dbReference type="InterPro" id="IPR003675">
    <property type="entry name" value="Rce1/LyrA-like_dom"/>
</dbReference>
<keyword evidence="1" id="KW-1133">Transmembrane helix</keyword>
<feature type="transmembrane region" description="Helical" evidence="1">
    <location>
        <begin position="158"/>
        <end position="180"/>
    </location>
</feature>
<evidence type="ECO:0000313" key="3">
    <source>
        <dbReference type="EMBL" id="PWS31795.1"/>
    </source>
</evidence>
<evidence type="ECO:0000313" key="4">
    <source>
        <dbReference type="Proteomes" id="UP000245391"/>
    </source>
</evidence>
<gene>
    <name evidence="3" type="ORF">DF947_08325</name>
</gene>
<feature type="transmembrane region" description="Helical" evidence="1">
    <location>
        <begin position="186"/>
        <end position="206"/>
    </location>
</feature>
<evidence type="ECO:0000256" key="1">
    <source>
        <dbReference type="SAM" id="Phobius"/>
    </source>
</evidence>
<feature type="domain" description="CAAX prenyl protease 2/Lysostaphin resistance protein A-like" evidence="2">
    <location>
        <begin position="76"/>
        <end position="225"/>
    </location>
</feature>
<dbReference type="GO" id="GO:0080120">
    <property type="term" value="P:CAAX-box protein maturation"/>
    <property type="evidence" value="ECO:0007669"/>
    <property type="project" value="UniProtKB-ARBA"/>
</dbReference>
<dbReference type="OrthoDB" id="1443714at2"/>
<dbReference type="AlphaFoldDB" id="A0A317EZ64"/>
<reference evidence="4" key="1">
    <citation type="submission" date="2018-05" db="EMBL/GenBank/DDBJ databases">
        <title>Pedobacter paludis sp. nov., isolated from wetland soil.</title>
        <authorList>
            <person name="Zhang Y."/>
        </authorList>
    </citation>
    <scope>NUCLEOTIDE SEQUENCE [LARGE SCALE GENOMIC DNA]</scope>
    <source>
        <strain evidence="4">R-8</strain>
    </source>
</reference>
<feature type="transmembrane region" description="Helical" evidence="1">
    <location>
        <begin position="213"/>
        <end position="233"/>
    </location>
</feature>
<protein>
    <recommendedName>
        <fullName evidence="2">CAAX prenyl protease 2/Lysostaphin resistance protein A-like domain-containing protein</fullName>
    </recommendedName>
</protein>
<keyword evidence="1" id="KW-0812">Transmembrane</keyword>
<feature type="transmembrane region" description="Helical" evidence="1">
    <location>
        <begin position="29"/>
        <end position="51"/>
    </location>
</feature>